<protein>
    <submittedName>
        <fullName evidence="1">Uncharacterized protein</fullName>
    </submittedName>
</protein>
<dbReference type="Proteomes" id="UP000053105">
    <property type="component" value="Unassembled WGS sequence"/>
</dbReference>
<dbReference type="AlphaFoldDB" id="A0A0N0BHS1"/>
<evidence type="ECO:0000313" key="1">
    <source>
        <dbReference type="EMBL" id="KOX76642.1"/>
    </source>
</evidence>
<reference evidence="1 2" key="1">
    <citation type="submission" date="2015-07" db="EMBL/GenBank/DDBJ databases">
        <title>The genome of Melipona quadrifasciata.</title>
        <authorList>
            <person name="Pan H."/>
            <person name="Kapheim K."/>
        </authorList>
    </citation>
    <scope>NUCLEOTIDE SEQUENCE [LARGE SCALE GENOMIC DNA]</scope>
    <source>
        <strain evidence="1">0111107301</strain>
        <tissue evidence="1">Whole body</tissue>
    </source>
</reference>
<organism evidence="1 2">
    <name type="scientific">Melipona quadrifasciata</name>
    <dbReference type="NCBI Taxonomy" id="166423"/>
    <lineage>
        <taxon>Eukaryota</taxon>
        <taxon>Metazoa</taxon>
        <taxon>Ecdysozoa</taxon>
        <taxon>Arthropoda</taxon>
        <taxon>Hexapoda</taxon>
        <taxon>Insecta</taxon>
        <taxon>Pterygota</taxon>
        <taxon>Neoptera</taxon>
        <taxon>Endopterygota</taxon>
        <taxon>Hymenoptera</taxon>
        <taxon>Apocrita</taxon>
        <taxon>Aculeata</taxon>
        <taxon>Apoidea</taxon>
        <taxon>Anthophila</taxon>
        <taxon>Apidae</taxon>
        <taxon>Melipona</taxon>
    </lineage>
</organism>
<accession>A0A0N0BHS1</accession>
<keyword evidence="2" id="KW-1185">Reference proteome</keyword>
<sequence length="49" mass="5626">MMKPSVKGTRITDSRSKHVRSKTILLDGIRLFVHVPPNSIPYSRFESLE</sequence>
<gene>
    <name evidence="1" type="ORF">WN51_11871</name>
</gene>
<proteinExistence type="predicted"/>
<name>A0A0N0BHS1_9HYME</name>
<dbReference type="EMBL" id="KQ435743">
    <property type="protein sequence ID" value="KOX76642.1"/>
    <property type="molecule type" value="Genomic_DNA"/>
</dbReference>
<evidence type="ECO:0000313" key="2">
    <source>
        <dbReference type="Proteomes" id="UP000053105"/>
    </source>
</evidence>